<evidence type="ECO:0000313" key="3">
    <source>
        <dbReference type="EMBL" id="MBB4984717.1"/>
    </source>
</evidence>
<keyword evidence="4" id="KW-1185">Reference proteome</keyword>
<dbReference type="Pfam" id="PF01575">
    <property type="entry name" value="MaoC_dehydratas"/>
    <property type="match status" value="1"/>
</dbReference>
<gene>
    <name evidence="3" type="ORF">GGE06_005663</name>
</gene>
<evidence type="ECO:0000259" key="2">
    <source>
        <dbReference type="Pfam" id="PF01575"/>
    </source>
</evidence>
<dbReference type="AlphaFoldDB" id="A0A7W7U5W7"/>
<name>A0A7W7U5W7_9ACTN</name>
<proteinExistence type="inferred from homology"/>
<dbReference type="InterPro" id="IPR039375">
    <property type="entry name" value="NodN-like"/>
</dbReference>
<dbReference type="InterPro" id="IPR002539">
    <property type="entry name" value="MaoC-like_dom"/>
</dbReference>
<dbReference type="CDD" id="cd03450">
    <property type="entry name" value="NodN"/>
    <property type="match status" value="1"/>
</dbReference>
<accession>A0A7W7U5W7</accession>
<dbReference type="Proteomes" id="UP000582643">
    <property type="component" value="Unassembled WGS sequence"/>
</dbReference>
<organism evidence="3 4">
    <name type="scientific">Streptomyces nymphaeiformis</name>
    <dbReference type="NCBI Taxonomy" id="2663842"/>
    <lineage>
        <taxon>Bacteria</taxon>
        <taxon>Bacillati</taxon>
        <taxon>Actinomycetota</taxon>
        <taxon>Actinomycetes</taxon>
        <taxon>Kitasatosporales</taxon>
        <taxon>Streptomycetaceae</taxon>
        <taxon>Streptomyces</taxon>
    </lineage>
</organism>
<sequence length="163" mass="17531">MTTRRTFDGMAELEKAAGTHLGHSDWHTISRQQIDTFADATGDHHGASPARRARGRIHVDPDRAAQGPFGTTIAHGYLTLGLIPMLCWEVYDIQGVRMSVNYGANKVRFPAPVPVGSRVRAGVELLEVTPGAGGHQVVTRITIEREGGDKPVCVADTVTVVVP</sequence>
<dbReference type="PANTHER" id="PTHR42993:SF1">
    <property type="entry name" value="MAOC-LIKE DEHYDRATASE DOMAIN-CONTAINING PROTEIN"/>
    <property type="match status" value="1"/>
</dbReference>
<dbReference type="InterPro" id="IPR029069">
    <property type="entry name" value="HotDog_dom_sf"/>
</dbReference>
<dbReference type="EMBL" id="JACHJY010000008">
    <property type="protein sequence ID" value="MBB4984717.1"/>
    <property type="molecule type" value="Genomic_DNA"/>
</dbReference>
<protein>
    <submittedName>
        <fullName evidence="3">Acyl dehydratase</fullName>
    </submittedName>
</protein>
<comment type="similarity">
    <text evidence="1">Belongs to the enoyl-CoA hydratase/isomerase family.</text>
</comment>
<dbReference type="Gene3D" id="3.10.129.10">
    <property type="entry name" value="Hotdog Thioesterase"/>
    <property type="match status" value="1"/>
</dbReference>
<evidence type="ECO:0000313" key="4">
    <source>
        <dbReference type="Proteomes" id="UP000582643"/>
    </source>
</evidence>
<evidence type="ECO:0000256" key="1">
    <source>
        <dbReference type="ARBA" id="ARBA00005254"/>
    </source>
</evidence>
<reference evidence="3 4" key="1">
    <citation type="submission" date="2020-08" db="EMBL/GenBank/DDBJ databases">
        <title>Genomic Encyclopedia of Type Strains, Phase III (KMG-III): the genomes of soil and plant-associated and newly described type strains.</title>
        <authorList>
            <person name="Whitman W."/>
        </authorList>
    </citation>
    <scope>NUCLEOTIDE SEQUENCE [LARGE SCALE GENOMIC DNA]</scope>
    <source>
        <strain evidence="3 4">SFB5A</strain>
    </source>
</reference>
<dbReference type="PANTHER" id="PTHR42993">
    <property type="entry name" value="MAOC-LIKE DEHYDRATASE DOMAIN-CONTAINING PROTEIN"/>
    <property type="match status" value="1"/>
</dbReference>
<dbReference type="SUPFAM" id="SSF54637">
    <property type="entry name" value="Thioesterase/thiol ester dehydrase-isomerase"/>
    <property type="match status" value="1"/>
</dbReference>
<dbReference type="RefSeq" id="WP_221518566.1">
    <property type="nucleotide sequence ID" value="NZ_JACHJY010000008.1"/>
</dbReference>
<feature type="domain" description="MaoC-like" evidence="2">
    <location>
        <begin position="14"/>
        <end position="141"/>
    </location>
</feature>
<comment type="caution">
    <text evidence="3">The sequence shown here is derived from an EMBL/GenBank/DDBJ whole genome shotgun (WGS) entry which is preliminary data.</text>
</comment>